<dbReference type="AlphaFoldDB" id="A0A2U1TCD6"/>
<accession>A0A2U1TCD6</accession>
<keyword evidence="1" id="KW-0678">Repressor</keyword>
<evidence type="ECO:0000256" key="5">
    <source>
        <dbReference type="PROSITE-ProRule" id="PRU00335"/>
    </source>
</evidence>
<dbReference type="RefSeq" id="WP_108963455.1">
    <property type="nucleotide sequence ID" value="NZ_QEFB01000013.1"/>
</dbReference>
<feature type="domain" description="HTH tetR-type" evidence="6">
    <location>
        <begin position="11"/>
        <end position="71"/>
    </location>
</feature>
<dbReference type="Gene3D" id="1.10.357.10">
    <property type="entry name" value="Tetracycline Repressor, domain 2"/>
    <property type="match status" value="1"/>
</dbReference>
<dbReference type="InterPro" id="IPR009057">
    <property type="entry name" value="Homeodomain-like_sf"/>
</dbReference>
<dbReference type="Pfam" id="PF00440">
    <property type="entry name" value="TetR_N"/>
    <property type="match status" value="1"/>
</dbReference>
<dbReference type="GO" id="GO:0000976">
    <property type="term" value="F:transcription cis-regulatory region binding"/>
    <property type="evidence" value="ECO:0007669"/>
    <property type="project" value="TreeGrafter"/>
</dbReference>
<comment type="caution">
    <text evidence="7">The sequence shown here is derived from an EMBL/GenBank/DDBJ whole genome shotgun (WGS) entry which is preliminary data.</text>
</comment>
<keyword evidence="8" id="KW-1185">Reference proteome</keyword>
<dbReference type="Proteomes" id="UP000244962">
    <property type="component" value="Unassembled WGS sequence"/>
</dbReference>
<proteinExistence type="predicted"/>
<dbReference type="Pfam" id="PF13977">
    <property type="entry name" value="TetR_C_6"/>
    <property type="match status" value="1"/>
</dbReference>
<evidence type="ECO:0000313" key="7">
    <source>
        <dbReference type="EMBL" id="PWC06470.1"/>
    </source>
</evidence>
<name>A0A2U1TCD6_9MICO</name>
<dbReference type="SUPFAM" id="SSF46689">
    <property type="entry name" value="Homeodomain-like"/>
    <property type="match status" value="1"/>
</dbReference>
<dbReference type="InterPro" id="IPR050109">
    <property type="entry name" value="HTH-type_TetR-like_transc_reg"/>
</dbReference>
<evidence type="ECO:0000256" key="2">
    <source>
        <dbReference type="ARBA" id="ARBA00023015"/>
    </source>
</evidence>
<dbReference type="InterPro" id="IPR001647">
    <property type="entry name" value="HTH_TetR"/>
</dbReference>
<sequence>MSTRGPYAKGLIKRDEILDAALELFAQRGYDRTSVREVARQAGLSQAGLLHHFSTKEELFLEVLRRRDDRSTDEAEPVHTHSVDRLIGAVDRNAGEPGLVRLFVAMSAESAADASEARAFFAERYEWLLDQIAADVRAHQASGDIDPDVDAEDAASLLVAAADGLQIQWLLNPDGVDMPGRIRSLWNALKNAR</sequence>
<reference evidence="8" key="1">
    <citation type="submission" date="2018-04" db="EMBL/GenBank/DDBJ databases">
        <authorList>
            <person name="Liu S."/>
            <person name="Wang Z."/>
            <person name="Li J."/>
        </authorList>
    </citation>
    <scope>NUCLEOTIDE SEQUENCE [LARGE SCALE GENOMIC DNA]</scope>
    <source>
        <strain evidence="8">622</strain>
    </source>
</reference>
<keyword evidence="4" id="KW-0804">Transcription</keyword>
<keyword evidence="2" id="KW-0805">Transcription regulation</keyword>
<evidence type="ECO:0000256" key="4">
    <source>
        <dbReference type="ARBA" id="ARBA00023163"/>
    </source>
</evidence>
<dbReference type="PROSITE" id="PS50977">
    <property type="entry name" value="HTH_TETR_2"/>
    <property type="match status" value="1"/>
</dbReference>
<dbReference type="PRINTS" id="PR00455">
    <property type="entry name" value="HTHTETR"/>
</dbReference>
<dbReference type="InterPro" id="IPR036271">
    <property type="entry name" value="Tet_transcr_reg_TetR-rel_C_sf"/>
</dbReference>
<evidence type="ECO:0000259" key="6">
    <source>
        <dbReference type="PROSITE" id="PS50977"/>
    </source>
</evidence>
<dbReference type="EMBL" id="QEFB01000013">
    <property type="protein sequence ID" value="PWC06470.1"/>
    <property type="molecule type" value="Genomic_DNA"/>
</dbReference>
<dbReference type="SUPFAM" id="SSF48498">
    <property type="entry name" value="Tetracyclin repressor-like, C-terminal domain"/>
    <property type="match status" value="1"/>
</dbReference>
<evidence type="ECO:0000256" key="3">
    <source>
        <dbReference type="ARBA" id="ARBA00023125"/>
    </source>
</evidence>
<dbReference type="PANTHER" id="PTHR30055">
    <property type="entry name" value="HTH-TYPE TRANSCRIPTIONAL REGULATOR RUTR"/>
    <property type="match status" value="1"/>
</dbReference>
<feature type="DNA-binding region" description="H-T-H motif" evidence="5">
    <location>
        <begin position="34"/>
        <end position="53"/>
    </location>
</feature>
<keyword evidence="3 5" id="KW-0238">DNA-binding</keyword>
<gene>
    <name evidence="7" type="ORF">DF223_12850</name>
</gene>
<evidence type="ECO:0000256" key="1">
    <source>
        <dbReference type="ARBA" id="ARBA00022491"/>
    </source>
</evidence>
<dbReference type="PANTHER" id="PTHR30055:SF234">
    <property type="entry name" value="HTH-TYPE TRANSCRIPTIONAL REGULATOR BETI"/>
    <property type="match status" value="1"/>
</dbReference>
<evidence type="ECO:0000313" key="8">
    <source>
        <dbReference type="Proteomes" id="UP000244962"/>
    </source>
</evidence>
<dbReference type="GO" id="GO:0003700">
    <property type="term" value="F:DNA-binding transcription factor activity"/>
    <property type="evidence" value="ECO:0007669"/>
    <property type="project" value="TreeGrafter"/>
</dbReference>
<protein>
    <submittedName>
        <fullName evidence="7">TetR family transcriptional regulator</fullName>
    </submittedName>
</protein>
<dbReference type="InterPro" id="IPR039538">
    <property type="entry name" value="BetI_C"/>
</dbReference>
<organism evidence="7 8">
    <name type="scientific">Mycetocola zhujimingii</name>
    <dbReference type="NCBI Taxonomy" id="2079792"/>
    <lineage>
        <taxon>Bacteria</taxon>
        <taxon>Bacillati</taxon>
        <taxon>Actinomycetota</taxon>
        <taxon>Actinomycetes</taxon>
        <taxon>Micrococcales</taxon>
        <taxon>Microbacteriaceae</taxon>
        <taxon>Mycetocola</taxon>
    </lineage>
</organism>